<name>A0ABX3H9J1_PAEBO</name>
<dbReference type="InterPro" id="IPR014284">
    <property type="entry name" value="RNA_pol_sigma-70_dom"/>
</dbReference>
<evidence type="ECO:0000256" key="2">
    <source>
        <dbReference type="ARBA" id="ARBA00023015"/>
    </source>
</evidence>
<feature type="compositionally biased region" description="Low complexity" evidence="5">
    <location>
        <begin position="228"/>
        <end position="239"/>
    </location>
</feature>
<dbReference type="PANTHER" id="PTHR43133">
    <property type="entry name" value="RNA POLYMERASE ECF-TYPE SIGMA FACTO"/>
    <property type="match status" value="1"/>
</dbReference>
<reference evidence="8 9" key="1">
    <citation type="submission" date="2016-10" db="EMBL/GenBank/DDBJ databases">
        <title>Paenibacillus species isolates.</title>
        <authorList>
            <person name="Beno S.M."/>
        </authorList>
    </citation>
    <scope>NUCLEOTIDE SEQUENCE [LARGE SCALE GENOMIC DNA]</scope>
    <source>
        <strain evidence="8 9">FSL H7-0744</strain>
    </source>
</reference>
<proteinExistence type="inferred from homology"/>
<comment type="similarity">
    <text evidence="1">Belongs to the sigma-70 factor family. ECF subfamily.</text>
</comment>
<keyword evidence="4" id="KW-0804">Transcription</keyword>
<evidence type="ECO:0008006" key="10">
    <source>
        <dbReference type="Google" id="ProtNLM"/>
    </source>
</evidence>
<evidence type="ECO:0000313" key="8">
    <source>
        <dbReference type="EMBL" id="OMD45669.1"/>
    </source>
</evidence>
<dbReference type="Pfam" id="PF08281">
    <property type="entry name" value="Sigma70_r4_2"/>
    <property type="match status" value="1"/>
</dbReference>
<evidence type="ECO:0000259" key="7">
    <source>
        <dbReference type="Pfam" id="PF08281"/>
    </source>
</evidence>
<dbReference type="PANTHER" id="PTHR43133:SF65">
    <property type="entry name" value="ECF RNA POLYMERASE SIGMA FACTOR SIGG"/>
    <property type="match status" value="1"/>
</dbReference>
<evidence type="ECO:0000256" key="4">
    <source>
        <dbReference type="ARBA" id="ARBA00023163"/>
    </source>
</evidence>
<dbReference type="EMBL" id="MPTB01000024">
    <property type="protein sequence ID" value="OMD45669.1"/>
    <property type="molecule type" value="Genomic_DNA"/>
</dbReference>
<dbReference type="CDD" id="cd06171">
    <property type="entry name" value="Sigma70_r4"/>
    <property type="match status" value="1"/>
</dbReference>
<evidence type="ECO:0000313" key="9">
    <source>
        <dbReference type="Proteomes" id="UP000187412"/>
    </source>
</evidence>
<dbReference type="Proteomes" id="UP000187412">
    <property type="component" value="Unassembled WGS sequence"/>
</dbReference>
<dbReference type="InterPro" id="IPR039425">
    <property type="entry name" value="RNA_pol_sigma-70-like"/>
</dbReference>
<evidence type="ECO:0000256" key="5">
    <source>
        <dbReference type="SAM" id="MobiDB-lite"/>
    </source>
</evidence>
<dbReference type="Gene3D" id="1.10.10.10">
    <property type="entry name" value="Winged helix-like DNA-binding domain superfamily/Winged helix DNA-binding domain"/>
    <property type="match status" value="1"/>
</dbReference>
<dbReference type="RefSeq" id="WP_076112208.1">
    <property type="nucleotide sequence ID" value="NZ_MPTB01000024.1"/>
</dbReference>
<feature type="domain" description="RNA polymerase sigma-70 region 2" evidence="6">
    <location>
        <begin position="24"/>
        <end position="81"/>
    </location>
</feature>
<keyword evidence="9" id="KW-1185">Reference proteome</keyword>
<dbReference type="InterPro" id="IPR013325">
    <property type="entry name" value="RNA_pol_sigma_r2"/>
</dbReference>
<dbReference type="InterPro" id="IPR013249">
    <property type="entry name" value="RNA_pol_sigma70_r4_t2"/>
</dbReference>
<evidence type="ECO:0000256" key="3">
    <source>
        <dbReference type="ARBA" id="ARBA00023082"/>
    </source>
</evidence>
<dbReference type="SUPFAM" id="SSF88946">
    <property type="entry name" value="Sigma2 domain of RNA polymerase sigma factors"/>
    <property type="match status" value="1"/>
</dbReference>
<organism evidence="8 9">
    <name type="scientific">Paenibacillus borealis</name>
    <dbReference type="NCBI Taxonomy" id="160799"/>
    <lineage>
        <taxon>Bacteria</taxon>
        <taxon>Bacillati</taxon>
        <taxon>Bacillota</taxon>
        <taxon>Bacilli</taxon>
        <taxon>Bacillales</taxon>
        <taxon>Paenibacillaceae</taxon>
        <taxon>Paenibacillus</taxon>
    </lineage>
</organism>
<dbReference type="Pfam" id="PF04542">
    <property type="entry name" value="Sigma70_r2"/>
    <property type="match status" value="1"/>
</dbReference>
<accession>A0ABX3H9J1</accession>
<keyword evidence="3" id="KW-0731">Sigma factor</keyword>
<evidence type="ECO:0000256" key="1">
    <source>
        <dbReference type="ARBA" id="ARBA00010641"/>
    </source>
</evidence>
<dbReference type="Gene3D" id="1.10.1740.10">
    <property type="match status" value="1"/>
</dbReference>
<comment type="caution">
    <text evidence="8">The sequence shown here is derived from an EMBL/GenBank/DDBJ whole genome shotgun (WGS) entry which is preliminary data.</text>
</comment>
<dbReference type="SUPFAM" id="SSF88659">
    <property type="entry name" value="Sigma3 and sigma4 domains of RNA polymerase sigma factors"/>
    <property type="match status" value="1"/>
</dbReference>
<gene>
    <name evidence="8" type="ORF">BSK56_18530</name>
</gene>
<feature type="domain" description="RNA polymerase sigma factor 70 region 4 type 2" evidence="7">
    <location>
        <begin position="107"/>
        <end position="159"/>
    </location>
</feature>
<dbReference type="InterPro" id="IPR007627">
    <property type="entry name" value="RNA_pol_sigma70_r2"/>
</dbReference>
<protein>
    <recommendedName>
        <fullName evidence="10">RNA polymerase subunit sigma-24</fullName>
    </recommendedName>
</protein>
<evidence type="ECO:0000259" key="6">
    <source>
        <dbReference type="Pfam" id="PF04542"/>
    </source>
</evidence>
<dbReference type="NCBIfam" id="TIGR02937">
    <property type="entry name" value="sigma70-ECF"/>
    <property type="match status" value="1"/>
</dbReference>
<sequence>MTLEECNTVNHTGEKSLQSLGAVLNRYCLTLTRSSIEAEDLAQETWAKALGYGKFPANPNPEALLLRIAKNTWIDAARRRASLSRALERGHSQAEPLTGGTISEIEMAFQALMKHLSPLQRTAFLMRDVLGYSAGETAEQLETTEGAVKSALHRARLALAAVREDLSADGGPAVPLDTDYRQLLSALADAYEQGQIPVMLELLRQEHSAELTMAVSTGTVQALHFAGSSRSTASRSSSTHAGLRMAA</sequence>
<feature type="region of interest" description="Disordered" evidence="5">
    <location>
        <begin position="227"/>
        <end position="247"/>
    </location>
</feature>
<dbReference type="InterPro" id="IPR036388">
    <property type="entry name" value="WH-like_DNA-bd_sf"/>
</dbReference>
<dbReference type="InterPro" id="IPR013324">
    <property type="entry name" value="RNA_pol_sigma_r3/r4-like"/>
</dbReference>
<keyword evidence="2" id="KW-0805">Transcription regulation</keyword>